<proteinExistence type="predicted"/>
<protein>
    <submittedName>
        <fullName evidence="1">Uncharacterized protein</fullName>
    </submittedName>
</protein>
<evidence type="ECO:0000313" key="1">
    <source>
        <dbReference type="EMBL" id="AGS53415.1"/>
    </source>
</evidence>
<dbReference type="AlphaFoldDB" id="A0A806KFK1"/>
<sequence>MVIRYFFTVYSMLMILYKSKNKRFERIGSNVVKDIPQ</sequence>
<accession>A0A806KFK1</accession>
<reference evidence="1" key="1">
    <citation type="submission" date="2012-03" db="EMBL/GenBank/DDBJ databases">
        <title>Functional metagenomics reveals considerable lignocellulase gene clusters in the gut microbiome of a wood-feeding higher termite.</title>
        <authorList>
            <person name="Liu N."/>
        </authorList>
    </citation>
    <scope>NUCLEOTIDE SEQUENCE</scope>
</reference>
<dbReference type="EMBL" id="JQ844232">
    <property type="protein sequence ID" value="AGS53415.1"/>
    <property type="molecule type" value="Genomic_DNA"/>
</dbReference>
<name>A0A806KFK1_9BACT</name>
<organism evidence="1">
    <name type="scientific">uncultured bacterium contig00025</name>
    <dbReference type="NCBI Taxonomy" id="1181514"/>
    <lineage>
        <taxon>Bacteria</taxon>
        <taxon>environmental samples</taxon>
    </lineage>
</organism>